<keyword evidence="6 7" id="KW-0472">Membrane</keyword>
<keyword evidence="3 9" id="KW-0808">Transferase</keyword>
<comment type="caution">
    <text evidence="9">The sequence shown here is derived from an EMBL/GenBank/DDBJ whole genome shotgun (WGS) entry which is preliminary data.</text>
</comment>
<evidence type="ECO:0000256" key="7">
    <source>
        <dbReference type="SAM" id="Phobius"/>
    </source>
</evidence>
<evidence type="ECO:0000256" key="4">
    <source>
        <dbReference type="ARBA" id="ARBA00022692"/>
    </source>
</evidence>
<comment type="similarity">
    <text evidence="2">Belongs to the bacterial sugar transferase family.</text>
</comment>
<evidence type="ECO:0000256" key="6">
    <source>
        <dbReference type="ARBA" id="ARBA00023136"/>
    </source>
</evidence>
<gene>
    <name evidence="9" type="ORF">FJM65_15180</name>
</gene>
<proteinExistence type="inferred from homology"/>
<feature type="transmembrane region" description="Helical" evidence="7">
    <location>
        <begin position="277"/>
        <end position="299"/>
    </location>
</feature>
<dbReference type="OrthoDB" id="9808602at2"/>
<dbReference type="Pfam" id="PF02397">
    <property type="entry name" value="Bac_transf"/>
    <property type="match status" value="1"/>
</dbReference>
<sequence length="463" mass="53605">MPKKYTILFKWIIVIVDYLLLNISFLLSFLVINRNLEAMSIYDFRLILLLSNLSWFFCSNIFDLYNNILKREAVPTMTSNIASLGLYLLLLVNMKIILPYLNISIVSLASLVVIFSSLLMLWRFSFLLMRKYRRQFWIENTNVVIVGTGPVGISLYNYINSNPQLGYNVLGIFGDKGAQPEPGLVYLGRAEDCMDYASTQGVHEIYCALPTGEPDRIERLMQEADNHLIRFRLVPDVKGSFERNFMVELYGFMPVLIPRQEPLNNKANEVVKRVFDVLFSSLVVLFLLSWLIPFLGIIIKLDSRGPVFFKQLRSGKNNKPFYCLKFRSMAVNDESDILQTKRGDTRITRVGKFIRQTSIDELPQFLNVLMGNMSVVGPRPHMLKHTQDYSPIINNYMVRQFLTPGITGWAQVRGYRGETLETNAMTHRIQADLWYLENWSMILDLKIVFLTIWQVFKGNENAY</sequence>
<organism evidence="9 10">
    <name type="scientific">Pontibacter mangrovi</name>
    <dbReference type="NCBI Taxonomy" id="2589816"/>
    <lineage>
        <taxon>Bacteria</taxon>
        <taxon>Pseudomonadati</taxon>
        <taxon>Bacteroidota</taxon>
        <taxon>Cytophagia</taxon>
        <taxon>Cytophagales</taxon>
        <taxon>Hymenobacteraceae</taxon>
        <taxon>Pontibacter</taxon>
    </lineage>
</organism>
<feature type="transmembrane region" description="Helical" evidence="7">
    <location>
        <begin position="44"/>
        <end position="65"/>
    </location>
</feature>
<evidence type="ECO:0000313" key="10">
    <source>
        <dbReference type="Proteomes" id="UP000316727"/>
    </source>
</evidence>
<evidence type="ECO:0000256" key="1">
    <source>
        <dbReference type="ARBA" id="ARBA00004141"/>
    </source>
</evidence>
<feature type="transmembrane region" description="Helical" evidence="7">
    <location>
        <begin position="103"/>
        <end position="124"/>
    </location>
</feature>
<accession>A0A501W840</accession>
<dbReference type="PANTHER" id="PTHR30576:SF0">
    <property type="entry name" value="UNDECAPRENYL-PHOSPHATE N-ACETYLGALACTOSAMINYL 1-PHOSPHATE TRANSFERASE-RELATED"/>
    <property type="match status" value="1"/>
</dbReference>
<evidence type="ECO:0000256" key="5">
    <source>
        <dbReference type="ARBA" id="ARBA00022989"/>
    </source>
</evidence>
<feature type="domain" description="Bacterial sugar transferase" evidence="8">
    <location>
        <begin position="272"/>
        <end position="457"/>
    </location>
</feature>
<comment type="subcellular location">
    <subcellularLocation>
        <location evidence="1">Membrane</location>
        <topology evidence="1">Multi-pass membrane protein</topology>
    </subcellularLocation>
</comment>
<evidence type="ECO:0000259" key="8">
    <source>
        <dbReference type="Pfam" id="PF02397"/>
    </source>
</evidence>
<dbReference type="InterPro" id="IPR017475">
    <property type="entry name" value="EPS_sugar_tfrase"/>
</dbReference>
<evidence type="ECO:0000256" key="2">
    <source>
        <dbReference type="ARBA" id="ARBA00006464"/>
    </source>
</evidence>
<evidence type="ECO:0000256" key="3">
    <source>
        <dbReference type="ARBA" id="ARBA00022679"/>
    </source>
</evidence>
<dbReference type="NCBIfam" id="TIGR03023">
    <property type="entry name" value="WcaJ_sugtrans"/>
    <property type="match status" value="1"/>
</dbReference>
<dbReference type="GO" id="GO:0089702">
    <property type="term" value="F:undecaprenyl-phosphate glucose phosphotransferase activity"/>
    <property type="evidence" value="ECO:0007669"/>
    <property type="project" value="UniProtKB-EC"/>
</dbReference>
<reference evidence="9 10" key="1">
    <citation type="submission" date="2019-06" db="EMBL/GenBank/DDBJ databases">
        <title>A novel bacterium of genus Pontibacter, isolated from marine sediment.</title>
        <authorList>
            <person name="Huang H."/>
            <person name="Mo K."/>
            <person name="Hu Y."/>
        </authorList>
    </citation>
    <scope>NUCLEOTIDE SEQUENCE [LARGE SCALE GENOMIC DNA]</scope>
    <source>
        <strain evidence="9 10">HB172049</strain>
    </source>
</reference>
<dbReference type="NCBIfam" id="TIGR03025">
    <property type="entry name" value="EPS_sugtrans"/>
    <property type="match status" value="1"/>
</dbReference>
<dbReference type="EMBL" id="VFRQ01000008">
    <property type="protein sequence ID" value="TPE42987.1"/>
    <property type="molecule type" value="Genomic_DNA"/>
</dbReference>
<keyword evidence="10" id="KW-1185">Reference proteome</keyword>
<dbReference type="GO" id="GO:0016020">
    <property type="term" value="C:membrane"/>
    <property type="evidence" value="ECO:0007669"/>
    <property type="project" value="UniProtKB-SubCell"/>
</dbReference>
<dbReference type="PANTHER" id="PTHR30576">
    <property type="entry name" value="COLANIC BIOSYNTHESIS UDP-GLUCOSE LIPID CARRIER TRANSFERASE"/>
    <property type="match status" value="1"/>
</dbReference>
<dbReference type="AlphaFoldDB" id="A0A501W840"/>
<dbReference type="RefSeq" id="WP_140622401.1">
    <property type="nucleotide sequence ID" value="NZ_VFRQ01000008.1"/>
</dbReference>
<protein>
    <submittedName>
        <fullName evidence="9">Undecaprenyl-phosphate glucose phosphotransferase</fullName>
        <ecNumber evidence="9">2.7.8.31</ecNumber>
    </submittedName>
</protein>
<dbReference type="InterPro" id="IPR017473">
    <property type="entry name" value="Undecaprenyl-P_gluc_Ptfrase"/>
</dbReference>
<evidence type="ECO:0000313" key="9">
    <source>
        <dbReference type="EMBL" id="TPE42987.1"/>
    </source>
</evidence>
<dbReference type="InterPro" id="IPR003362">
    <property type="entry name" value="Bact_transf"/>
</dbReference>
<keyword evidence="5 7" id="KW-1133">Transmembrane helix</keyword>
<dbReference type="Proteomes" id="UP000316727">
    <property type="component" value="Unassembled WGS sequence"/>
</dbReference>
<dbReference type="Gene3D" id="3.40.50.720">
    <property type="entry name" value="NAD(P)-binding Rossmann-like Domain"/>
    <property type="match status" value="1"/>
</dbReference>
<keyword evidence="4 7" id="KW-0812">Transmembrane</keyword>
<feature type="transmembrane region" description="Helical" evidence="7">
    <location>
        <begin position="77"/>
        <end position="97"/>
    </location>
</feature>
<dbReference type="Pfam" id="PF13727">
    <property type="entry name" value="CoA_binding_3"/>
    <property type="match status" value="1"/>
</dbReference>
<dbReference type="EC" id="2.7.8.31" evidence="9"/>
<feature type="transmembrane region" description="Helical" evidence="7">
    <location>
        <begin position="7"/>
        <end position="32"/>
    </location>
</feature>
<name>A0A501W840_9BACT</name>